<dbReference type="PANTHER" id="PTHR43383">
    <property type="entry name" value="NODULIN 6"/>
    <property type="match status" value="1"/>
</dbReference>
<dbReference type="Pfam" id="PF07727">
    <property type="entry name" value="RVT_2"/>
    <property type="match status" value="1"/>
</dbReference>
<dbReference type="PANTHER" id="PTHR43383:SF2">
    <property type="entry name" value="AMIDOHYDROLASE 2 FAMILY PROTEIN"/>
    <property type="match status" value="1"/>
</dbReference>
<dbReference type="Proteomes" id="UP000288805">
    <property type="component" value="Unassembled WGS sequence"/>
</dbReference>
<dbReference type="InterPro" id="IPR013103">
    <property type="entry name" value="RVT_2"/>
</dbReference>
<gene>
    <name evidence="2" type="primary">RE1_997</name>
    <name evidence="2" type="ORF">CK203_032423</name>
</gene>
<dbReference type="InterPro" id="IPR043502">
    <property type="entry name" value="DNA/RNA_pol_sf"/>
</dbReference>
<evidence type="ECO:0000259" key="1">
    <source>
        <dbReference type="Pfam" id="PF07727"/>
    </source>
</evidence>
<sequence>MSSNEPPGNCCKVLNKKLSRTCARRAKWRVYTVGCKWVFAVKYKSDRSIERYKARLVAKEFTQSYGIYYQETFAPIAKLNIVRVLLSLVANLNWQLQQLDIKNAFLNGDLEEVYMELPYGFDQGRKGKFASLENLSMGLKQSPCAWFKRFTKTIMMHGHT</sequence>
<dbReference type="AlphaFoldDB" id="A0A438I6P4"/>
<proteinExistence type="predicted"/>
<dbReference type="EMBL" id="QGNW01000138">
    <property type="protein sequence ID" value="RVW92337.1"/>
    <property type="molecule type" value="Genomic_DNA"/>
</dbReference>
<evidence type="ECO:0000313" key="2">
    <source>
        <dbReference type="EMBL" id="RVW92337.1"/>
    </source>
</evidence>
<accession>A0A438I6P4</accession>
<protein>
    <submittedName>
        <fullName evidence="2">Retrovirus-related Pol polyprotein from transposon RE1</fullName>
    </submittedName>
</protein>
<evidence type="ECO:0000313" key="3">
    <source>
        <dbReference type="Proteomes" id="UP000288805"/>
    </source>
</evidence>
<dbReference type="SUPFAM" id="SSF56672">
    <property type="entry name" value="DNA/RNA polymerases"/>
    <property type="match status" value="1"/>
</dbReference>
<feature type="domain" description="Reverse transcriptase Ty1/copia-type" evidence="1">
    <location>
        <begin position="32"/>
        <end position="158"/>
    </location>
</feature>
<name>A0A438I6P4_VITVI</name>
<comment type="caution">
    <text evidence="2">The sequence shown here is derived from an EMBL/GenBank/DDBJ whole genome shotgun (WGS) entry which is preliminary data.</text>
</comment>
<reference evidence="2 3" key="1">
    <citation type="journal article" date="2018" name="PLoS Genet.">
        <title>Population sequencing reveals clonal diversity and ancestral inbreeding in the grapevine cultivar Chardonnay.</title>
        <authorList>
            <person name="Roach M.J."/>
            <person name="Johnson D.L."/>
            <person name="Bohlmann J."/>
            <person name="van Vuuren H.J."/>
            <person name="Jones S.J."/>
            <person name="Pretorius I.S."/>
            <person name="Schmidt S.A."/>
            <person name="Borneman A.R."/>
        </authorList>
    </citation>
    <scope>NUCLEOTIDE SEQUENCE [LARGE SCALE GENOMIC DNA]</scope>
    <source>
        <strain evidence="3">cv. Chardonnay</strain>
        <tissue evidence="2">Leaf</tissue>
    </source>
</reference>
<organism evidence="2 3">
    <name type="scientific">Vitis vinifera</name>
    <name type="common">Grape</name>
    <dbReference type="NCBI Taxonomy" id="29760"/>
    <lineage>
        <taxon>Eukaryota</taxon>
        <taxon>Viridiplantae</taxon>
        <taxon>Streptophyta</taxon>
        <taxon>Embryophyta</taxon>
        <taxon>Tracheophyta</taxon>
        <taxon>Spermatophyta</taxon>
        <taxon>Magnoliopsida</taxon>
        <taxon>eudicotyledons</taxon>
        <taxon>Gunneridae</taxon>
        <taxon>Pentapetalae</taxon>
        <taxon>rosids</taxon>
        <taxon>Vitales</taxon>
        <taxon>Vitaceae</taxon>
        <taxon>Viteae</taxon>
        <taxon>Vitis</taxon>
    </lineage>
</organism>